<evidence type="ECO:0000313" key="3">
    <source>
        <dbReference type="Proteomes" id="UP000095621"/>
    </source>
</evidence>
<organism evidence="2 3">
    <name type="scientific">Lachnospira eligens</name>
    <dbReference type="NCBI Taxonomy" id="39485"/>
    <lineage>
        <taxon>Bacteria</taxon>
        <taxon>Bacillati</taxon>
        <taxon>Bacillota</taxon>
        <taxon>Clostridia</taxon>
        <taxon>Lachnospirales</taxon>
        <taxon>Lachnospiraceae</taxon>
        <taxon>Lachnospira</taxon>
    </lineage>
</organism>
<keyword evidence="1" id="KW-0472">Membrane</keyword>
<evidence type="ECO:0000313" key="2">
    <source>
        <dbReference type="EMBL" id="CUQ75120.1"/>
    </source>
</evidence>
<dbReference type="OrthoDB" id="2048598at2"/>
<dbReference type="Proteomes" id="UP000095621">
    <property type="component" value="Unassembled WGS sequence"/>
</dbReference>
<accession>A0A174YWR6</accession>
<evidence type="ECO:0000256" key="1">
    <source>
        <dbReference type="SAM" id="Phobius"/>
    </source>
</evidence>
<keyword evidence="1" id="KW-0812">Transmembrane</keyword>
<sequence>MKNNTKKSINIGKINIPLNYWTGLAVYAVILLILAICMIAYTGSCLKKYENSQSDKVMNDFINDFTKMAADKTLADNIELPASSEFEGKDTFVNMYMSELDGTTDYTYKKSEGSYNTEEPMYDIYADDKKVARMTLEAKDQHVVLGILTVFDWKVKSIEPVFSAKTNDYTVSIPEGYTFTVNGITVSDDYKTGKVIDNPDFVNVSKYVTMPKSVEYKLTGFVNKPEIKIYNASGSEVTANVDAKGNVSVAASGNSADMPSERKEEALNMAKIWDNFLTNDLSGSGHGLATVQQYLIEDSYYWNLAKDYASSADITFISDHTLSGNPYTGVTVDNYIEYNDDCYSCHIAFTKNMTLTSGGARKDVIDSTFYFVKYEGRWAIADMIATTK</sequence>
<name>A0A174YWR6_9FIRM</name>
<keyword evidence="1" id="KW-1133">Transmembrane helix</keyword>
<dbReference type="EMBL" id="CZBU01000001">
    <property type="protein sequence ID" value="CUQ75120.1"/>
    <property type="molecule type" value="Genomic_DNA"/>
</dbReference>
<gene>
    <name evidence="2" type="ORF">ERS852490_00333</name>
</gene>
<proteinExistence type="predicted"/>
<reference evidence="2 3" key="1">
    <citation type="submission" date="2015-09" db="EMBL/GenBank/DDBJ databases">
        <authorList>
            <consortium name="Pathogen Informatics"/>
        </authorList>
    </citation>
    <scope>NUCLEOTIDE SEQUENCE [LARGE SCALE GENOMIC DNA]</scope>
    <source>
        <strain evidence="2 3">2789STDY5834875</strain>
    </source>
</reference>
<protein>
    <submittedName>
        <fullName evidence="2">Uncharacterized protein</fullName>
    </submittedName>
</protein>
<feature type="transmembrane region" description="Helical" evidence="1">
    <location>
        <begin position="20"/>
        <end position="41"/>
    </location>
</feature>
<dbReference type="RefSeq" id="WP_022098103.1">
    <property type="nucleotide sequence ID" value="NZ_CZBU01000001.1"/>
</dbReference>
<dbReference type="AlphaFoldDB" id="A0A174YWR6"/>